<dbReference type="Proteomes" id="UP000044841">
    <property type="component" value="Unassembled WGS sequence"/>
</dbReference>
<dbReference type="AlphaFoldDB" id="A0A0K6G7B8"/>
<proteinExistence type="predicted"/>
<name>A0A0K6G7B8_9AGAM</name>
<sequence length="227" mass="26199">MMLFYQLVVFVTRFVEPGTEDLLPSLIGDSVDVFWKSLIDNQFGHEQIVLKFGRMFIYILQMFHTILPRASDSIKEQLLERIDESKFLDLIARTLLLCTPGVPGGPYFHEDAGHPDFMTCVNEVCIHLKDSIPRSMFEPKFSHILDDWIKYYDYVEYRREIGSASEEHRENAKHVQGIWKRVLHTLYQDENLGVAIHSVPSVIVALIVRQETGFTGRSWDPIVGVAN</sequence>
<reference evidence="1 2" key="1">
    <citation type="submission" date="2015-07" db="EMBL/GenBank/DDBJ databases">
        <authorList>
            <person name="Noorani M."/>
        </authorList>
    </citation>
    <scope>NUCLEOTIDE SEQUENCE [LARGE SCALE GENOMIC DNA]</scope>
    <source>
        <strain evidence="1">BBA 69670</strain>
    </source>
</reference>
<organism evidence="1 2">
    <name type="scientific">Rhizoctonia solani</name>
    <dbReference type="NCBI Taxonomy" id="456999"/>
    <lineage>
        <taxon>Eukaryota</taxon>
        <taxon>Fungi</taxon>
        <taxon>Dikarya</taxon>
        <taxon>Basidiomycota</taxon>
        <taxon>Agaricomycotina</taxon>
        <taxon>Agaricomycetes</taxon>
        <taxon>Cantharellales</taxon>
        <taxon>Ceratobasidiaceae</taxon>
        <taxon>Rhizoctonia</taxon>
    </lineage>
</organism>
<accession>A0A0K6G7B8</accession>
<gene>
    <name evidence="1" type="ORF">RSOLAG22IIIB_11070</name>
</gene>
<evidence type="ECO:0000313" key="2">
    <source>
        <dbReference type="Proteomes" id="UP000044841"/>
    </source>
</evidence>
<dbReference type="EMBL" id="CYGV01001424">
    <property type="protein sequence ID" value="CUA74259.1"/>
    <property type="molecule type" value="Genomic_DNA"/>
</dbReference>
<keyword evidence="2" id="KW-1185">Reference proteome</keyword>
<evidence type="ECO:0000313" key="1">
    <source>
        <dbReference type="EMBL" id="CUA74259.1"/>
    </source>
</evidence>
<protein>
    <submittedName>
        <fullName evidence="1">Uncharacterized protein</fullName>
    </submittedName>
</protein>